<gene>
    <name evidence="1" type="ORF">O6H91_06G137200</name>
</gene>
<keyword evidence="2" id="KW-1185">Reference proteome</keyword>
<protein>
    <submittedName>
        <fullName evidence="1">Uncharacterized protein</fullName>
    </submittedName>
</protein>
<dbReference type="EMBL" id="CM055097">
    <property type="protein sequence ID" value="KAJ7554366.1"/>
    <property type="molecule type" value="Genomic_DNA"/>
</dbReference>
<comment type="caution">
    <text evidence="1">The sequence shown here is derived from an EMBL/GenBank/DDBJ whole genome shotgun (WGS) entry which is preliminary data.</text>
</comment>
<dbReference type="Proteomes" id="UP001162992">
    <property type="component" value="Chromosome 6"/>
</dbReference>
<proteinExistence type="predicted"/>
<evidence type="ECO:0000313" key="2">
    <source>
        <dbReference type="Proteomes" id="UP001162992"/>
    </source>
</evidence>
<evidence type="ECO:0000313" key="1">
    <source>
        <dbReference type="EMBL" id="KAJ7554366.1"/>
    </source>
</evidence>
<reference evidence="2" key="1">
    <citation type="journal article" date="2024" name="Proc. Natl. Acad. Sci. U.S.A.">
        <title>Extraordinary preservation of gene collinearity over three hundred million years revealed in homosporous lycophytes.</title>
        <authorList>
            <person name="Li C."/>
            <person name="Wickell D."/>
            <person name="Kuo L.Y."/>
            <person name="Chen X."/>
            <person name="Nie B."/>
            <person name="Liao X."/>
            <person name="Peng D."/>
            <person name="Ji J."/>
            <person name="Jenkins J."/>
            <person name="Williams M."/>
            <person name="Shu S."/>
            <person name="Plott C."/>
            <person name="Barry K."/>
            <person name="Rajasekar S."/>
            <person name="Grimwood J."/>
            <person name="Han X."/>
            <person name="Sun S."/>
            <person name="Hou Z."/>
            <person name="He W."/>
            <person name="Dai G."/>
            <person name="Sun C."/>
            <person name="Schmutz J."/>
            <person name="Leebens-Mack J.H."/>
            <person name="Li F.W."/>
            <person name="Wang L."/>
        </authorList>
    </citation>
    <scope>NUCLEOTIDE SEQUENCE [LARGE SCALE GENOMIC DNA]</scope>
    <source>
        <strain evidence="2">cv. PW_Plant_1</strain>
    </source>
</reference>
<name>A0ACC2DJ86_DIPCM</name>
<accession>A0ACC2DJ86</accession>
<sequence>MELAAKSQLVDGEQNLCEGGSWESLCEHLHYHVLSHLPVLNLVRASLVSKHWRSIVASPSFIHLHSKGCTPRPWFFLYGINFLVPAKSQAFAYDPYTRKWHCLPLKSFPEHDQTSLAVSSGFLYAITASTHLQICHKHDLFPEFLSLTPPMNCSRRNPIVNFVEDSISDSYKVIVCGGVSVFEDEDLAVEIFDSDAGSWEVCAGLPGEFRGSSSAHWTTSVICKGRFFVHEMYSGSTAALDLHLKTWTPVHVLRPLGVRYSYLVSCAGNLLLAGTCSIQNRGTFALWKVDEVTLDCSEIGQMPDDLYSVFESEEEDKTVNLKCVAAGEMLYVFSLAKHNGYAVVSCQVSDDKCCWMQVPTLARSVNRFDNLVGLCAPVTLKNFF</sequence>
<organism evidence="1 2">
    <name type="scientific">Diphasiastrum complanatum</name>
    <name type="common">Issler's clubmoss</name>
    <name type="synonym">Lycopodium complanatum</name>
    <dbReference type="NCBI Taxonomy" id="34168"/>
    <lineage>
        <taxon>Eukaryota</taxon>
        <taxon>Viridiplantae</taxon>
        <taxon>Streptophyta</taxon>
        <taxon>Embryophyta</taxon>
        <taxon>Tracheophyta</taxon>
        <taxon>Lycopodiopsida</taxon>
        <taxon>Lycopodiales</taxon>
        <taxon>Lycopodiaceae</taxon>
        <taxon>Lycopodioideae</taxon>
        <taxon>Diphasiastrum</taxon>
    </lineage>
</organism>